<dbReference type="InParanoid" id="A0A3N4L3P6"/>
<protein>
    <submittedName>
        <fullName evidence="1">Uncharacterized protein</fullName>
    </submittedName>
</protein>
<gene>
    <name evidence="1" type="ORF">P167DRAFT_1833</name>
</gene>
<proteinExistence type="predicted"/>
<evidence type="ECO:0000313" key="2">
    <source>
        <dbReference type="Proteomes" id="UP000277580"/>
    </source>
</evidence>
<sequence>MLGYFTSRSSPRKSRQRNLLLQSAVNPHRRFLMFQCQVKHVQPQDTVQCRTMLCDSTRFVQTTDHKIARSFV</sequence>
<evidence type="ECO:0000313" key="1">
    <source>
        <dbReference type="EMBL" id="RPB17530.1"/>
    </source>
</evidence>
<organism evidence="1 2">
    <name type="scientific">Morchella conica CCBAS932</name>
    <dbReference type="NCBI Taxonomy" id="1392247"/>
    <lineage>
        <taxon>Eukaryota</taxon>
        <taxon>Fungi</taxon>
        <taxon>Dikarya</taxon>
        <taxon>Ascomycota</taxon>
        <taxon>Pezizomycotina</taxon>
        <taxon>Pezizomycetes</taxon>
        <taxon>Pezizales</taxon>
        <taxon>Morchellaceae</taxon>
        <taxon>Morchella</taxon>
    </lineage>
</organism>
<accession>A0A3N4L3P6</accession>
<dbReference type="EMBL" id="ML119105">
    <property type="protein sequence ID" value="RPB17530.1"/>
    <property type="molecule type" value="Genomic_DNA"/>
</dbReference>
<keyword evidence="2" id="KW-1185">Reference proteome</keyword>
<dbReference type="AlphaFoldDB" id="A0A3N4L3P6"/>
<dbReference type="Proteomes" id="UP000277580">
    <property type="component" value="Unassembled WGS sequence"/>
</dbReference>
<name>A0A3N4L3P6_9PEZI</name>
<reference evidence="1 2" key="1">
    <citation type="journal article" date="2018" name="Nat. Ecol. Evol.">
        <title>Pezizomycetes genomes reveal the molecular basis of ectomycorrhizal truffle lifestyle.</title>
        <authorList>
            <person name="Murat C."/>
            <person name="Payen T."/>
            <person name="Noel B."/>
            <person name="Kuo A."/>
            <person name="Morin E."/>
            <person name="Chen J."/>
            <person name="Kohler A."/>
            <person name="Krizsan K."/>
            <person name="Balestrini R."/>
            <person name="Da Silva C."/>
            <person name="Montanini B."/>
            <person name="Hainaut M."/>
            <person name="Levati E."/>
            <person name="Barry K.W."/>
            <person name="Belfiori B."/>
            <person name="Cichocki N."/>
            <person name="Clum A."/>
            <person name="Dockter R.B."/>
            <person name="Fauchery L."/>
            <person name="Guy J."/>
            <person name="Iotti M."/>
            <person name="Le Tacon F."/>
            <person name="Lindquist E.A."/>
            <person name="Lipzen A."/>
            <person name="Malagnac F."/>
            <person name="Mello A."/>
            <person name="Molinier V."/>
            <person name="Miyauchi S."/>
            <person name="Poulain J."/>
            <person name="Riccioni C."/>
            <person name="Rubini A."/>
            <person name="Sitrit Y."/>
            <person name="Splivallo R."/>
            <person name="Traeger S."/>
            <person name="Wang M."/>
            <person name="Zifcakova L."/>
            <person name="Wipf D."/>
            <person name="Zambonelli A."/>
            <person name="Paolocci F."/>
            <person name="Nowrousian M."/>
            <person name="Ottonello S."/>
            <person name="Baldrian P."/>
            <person name="Spatafora J.W."/>
            <person name="Henrissat B."/>
            <person name="Nagy L.G."/>
            <person name="Aury J.M."/>
            <person name="Wincker P."/>
            <person name="Grigoriev I.V."/>
            <person name="Bonfante P."/>
            <person name="Martin F.M."/>
        </authorList>
    </citation>
    <scope>NUCLEOTIDE SEQUENCE [LARGE SCALE GENOMIC DNA]</scope>
    <source>
        <strain evidence="1 2">CCBAS932</strain>
    </source>
</reference>